<evidence type="ECO:0000256" key="2">
    <source>
        <dbReference type="SAM" id="Phobius"/>
    </source>
</evidence>
<organism evidence="4 6">
    <name type="scientific">Streptococcus equinus JB1</name>
    <dbReference type="NCBI Taxonomy" id="1294274"/>
    <lineage>
        <taxon>Bacteria</taxon>
        <taxon>Bacillati</taxon>
        <taxon>Bacillota</taxon>
        <taxon>Bacilli</taxon>
        <taxon>Lactobacillales</taxon>
        <taxon>Streptococcaceae</taxon>
        <taxon>Streptococcus</taxon>
    </lineage>
</organism>
<dbReference type="CDD" id="cd05121">
    <property type="entry name" value="ABC1_ADCK3-like"/>
    <property type="match status" value="1"/>
</dbReference>
<evidence type="ECO:0000313" key="7">
    <source>
        <dbReference type="Proteomes" id="UP000182793"/>
    </source>
</evidence>
<dbReference type="InterPro" id="IPR004147">
    <property type="entry name" value="ABC1_dom"/>
</dbReference>
<keyword evidence="5" id="KW-0830">Ubiquinone</keyword>
<sequence>MSGRRLREIIGAFSSVGLNSLIEKGKAAEDKSTPRKLRLAFEKLGPSFVKIGQILSTRSDIFPEVYVRELSKLQSNVLPLPTESVMEAIEAELTGPVSAYFSEIRPEPLASGSVAQTHRARLLNGKDVIIKIQRPNLPEIIEEDLTLLIRLSRRIPKAFLPMVDLPEVLQQIKESLTREIDFRNEAQAMITFAELNQSSKCIASPEVYDEFTTPRLIVEDCVSGIPINHYDELIKAGYDLEDIGRKLMLSFIKQVFKDGFFHGDPHPGNLFISDGKIYFIDFGIMGKLDNGMRVALNDILYSFTAQDVEGMMKGILSVTSFDTSMNKSALAQDVERMLAKYSSLDIGVLSITDLIEDLLNVFVKNGLKASPQITILEKAALQIEGIFRELAPEVDLMTLAKNYFLENMGPDMLKQALNKETLLIELFYQLKNGKNIPRRLNQLLEQVLNGRILVNHDLYDYTNRIKFFNRVVNRFVLSLLFFAVLISAVILSFNQNLEILSNGLFGLALLLFLWDLVLILKK</sequence>
<dbReference type="Proteomes" id="UP000182793">
    <property type="component" value="Unassembled WGS sequence"/>
</dbReference>
<dbReference type="PANTHER" id="PTHR10566">
    <property type="entry name" value="CHAPERONE-ACTIVITY OF BC1 COMPLEX CABC1 -RELATED"/>
    <property type="match status" value="1"/>
</dbReference>
<evidence type="ECO:0000313" key="4">
    <source>
        <dbReference type="EMBL" id="KFN87900.1"/>
    </source>
</evidence>
<keyword evidence="7" id="KW-1185">Reference proteome</keyword>
<dbReference type="AlphaFoldDB" id="A0A091BU22"/>
<feature type="domain" description="ABC1 atypical kinase-like" evidence="3">
    <location>
        <begin position="72"/>
        <end position="313"/>
    </location>
</feature>
<name>A0A091BU22_STREI</name>
<dbReference type="EMBL" id="AUZH01000019">
    <property type="protein sequence ID" value="KFN87900.1"/>
    <property type="molecule type" value="Genomic_DNA"/>
</dbReference>
<gene>
    <name evidence="4" type="ORF">H702_05875</name>
    <name evidence="5" type="ORF">SAMN02910290_01365</name>
</gene>
<dbReference type="InterPro" id="IPR011009">
    <property type="entry name" value="Kinase-like_dom_sf"/>
</dbReference>
<evidence type="ECO:0000256" key="1">
    <source>
        <dbReference type="ARBA" id="ARBA00009670"/>
    </source>
</evidence>
<proteinExistence type="inferred from homology"/>
<reference evidence="4 6" key="1">
    <citation type="journal article" date="2014" name="Genome Announc.">
        <title>Draft Genome Sequences of Streptococcus bovis Strains ATCC 33317 and JB1.</title>
        <authorList>
            <person name="Benahmed F.H."/>
            <person name="Gopinath G.R."/>
            <person name="Harbottle H."/>
            <person name="Cotta M.A."/>
            <person name="Luo Y."/>
            <person name="Henderson C."/>
            <person name="Teri P."/>
            <person name="Soppet D."/>
            <person name="Rasmussen M."/>
            <person name="Whitehead T.R."/>
            <person name="Davidson M."/>
        </authorList>
    </citation>
    <scope>NUCLEOTIDE SEQUENCE [LARGE SCALE GENOMIC DNA]</scope>
    <source>
        <strain evidence="4 6">JB1</strain>
    </source>
</reference>
<feature type="transmembrane region" description="Helical" evidence="2">
    <location>
        <begin position="471"/>
        <end position="493"/>
    </location>
</feature>
<dbReference type="RefSeq" id="WP_039696807.1">
    <property type="nucleotide sequence ID" value="NZ_AUZH01000019.1"/>
</dbReference>
<keyword evidence="2" id="KW-1133">Transmembrane helix</keyword>
<dbReference type="Pfam" id="PF03109">
    <property type="entry name" value="ABC1"/>
    <property type="match status" value="1"/>
</dbReference>
<feature type="transmembrane region" description="Helical" evidence="2">
    <location>
        <begin position="499"/>
        <end position="520"/>
    </location>
</feature>
<protein>
    <submittedName>
        <fullName evidence="4">Transporter</fullName>
    </submittedName>
    <submittedName>
        <fullName evidence="5">Ubiquinone biosynthesis protein</fullName>
    </submittedName>
</protein>
<dbReference type="InterPro" id="IPR050154">
    <property type="entry name" value="UbiB_kinase"/>
</dbReference>
<comment type="caution">
    <text evidence="4">The sequence shown here is derived from an EMBL/GenBank/DDBJ whole genome shotgun (WGS) entry which is preliminary data.</text>
</comment>
<dbReference type="PANTHER" id="PTHR10566:SF113">
    <property type="entry name" value="PROTEIN ACTIVITY OF BC1 COMPLEX KINASE 7, CHLOROPLASTIC"/>
    <property type="match status" value="1"/>
</dbReference>
<dbReference type="SUPFAM" id="SSF56112">
    <property type="entry name" value="Protein kinase-like (PK-like)"/>
    <property type="match status" value="1"/>
</dbReference>
<evidence type="ECO:0000313" key="6">
    <source>
        <dbReference type="Proteomes" id="UP000029382"/>
    </source>
</evidence>
<dbReference type="Proteomes" id="UP000029382">
    <property type="component" value="Unassembled WGS sequence"/>
</dbReference>
<evidence type="ECO:0000313" key="5">
    <source>
        <dbReference type="EMBL" id="SFL32134.1"/>
    </source>
</evidence>
<accession>A0A091BU22</accession>
<evidence type="ECO:0000259" key="3">
    <source>
        <dbReference type="Pfam" id="PF03109"/>
    </source>
</evidence>
<dbReference type="EMBL" id="FOTG01000007">
    <property type="protein sequence ID" value="SFL32134.1"/>
    <property type="molecule type" value="Genomic_DNA"/>
</dbReference>
<keyword evidence="2" id="KW-0472">Membrane</keyword>
<reference evidence="5 7" key="2">
    <citation type="submission" date="2016-10" db="EMBL/GenBank/DDBJ databases">
        <authorList>
            <person name="Varghese N."/>
            <person name="Submissions S."/>
        </authorList>
    </citation>
    <scope>NUCLEOTIDE SEQUENCE [LARGE SCALE GENOMIC DNA]</scope>
    <source>
        <strain evidence="5 7">JB1</strain>
    </source>
</reference>
<comment type="similarity">
    <text evidence="1">Belongs to the protein kinase superfamily. ADCK protein kinase family.</text>
</comment>
<dbReference type="Gene3D" id="1.10.510.10">
    <property type="entry name" value="Transferase(Phosphotransferase) domain 1"/>
    <property type="match status" value="1"/>
</dbReference>
<keyword evidence="2" id="KW-0812">Transmembrane</keyword>